<dbReference type="InterPro" id="IPR025587">
    <property type="entry name" value="DUF4351"/>
</dbReference>
<dbReference type="EMBL" id="JAAHFQ010000696">
    <property type="protein sequence ID" value="NER30999.1"/>
    <property type="molecule type" value="Genomic_DNA"/>
</dbReference>
<organism evidence="2">
    <name type="scientific">Symploca sp. SIO1C4</name>
    <dbReference type="NCBI Taxonomy" id="2607765"/>
    <lineage>
        <taxon>Bacteria</taxon>
        <taxon>Bacillati</taxon>
        <taxon>Cyanobacteriota</taxon>
        <taxon>Cyanophyceae</taxon>
        <taxon>Coleofasciculales</taxon>
        <taxon>Coleofasciculaceae</taxon>
        <taxon>Symploca</taxon>
    </lineage>
</organism>
<evidence type="ECO:0000259" key="1">
    <source>
        <dbReference type="Pfam" id="PF14261"/>
    </source>
</evidence>
<dbReference type="AlphaFoldDB" id="A0A6B3ND20"/>
<proteinExistence type="predicted"/>
<gene>
    <name evidence="2" type="ORF">F6J89_26110</name>
</gene>
<sequence length="35" mass="4246">MFLWQLEELGEALLNFQEISDLVSWLERQSEDDFN</sequence>
<name>A0A6B3ND20_9CYAN</name>
<reference evidence="2" key="1">
    <citation type="submission" date="2019-11" db="EMBL/GenBank/DDBJ databases">
        <title>Genomic insights into an expanded diversity of filamentous marine cyanobacteria reveals the extraordinary biosynthetic potential of Moorea and Okeania.</title>
        <authorList>
            <person name="Ferreira Leao T."/>
            <person name="Wang M."/>
            <person name="Moss N."/>
            <person name="Da Silva R."/>
            <person name="Sanders J."/>
            <person name="Nurk S."/>
            <person name="Gurevich A."/>
            <person name="Humphrey G."/>
            <person name="Reher R."/>
            <person name="Zhu Q."/>
            <person name="Belda-Ferre P."/>
            <person name="Glukhov E."/>
            <person name="Rex R."/>
            <person name="Dorrestein P.C."/>
            <person name="Knight R."/>
            <person name="Pevzner P."/>
            <person name="Gerwick W.H."/>
            <person name="Gerwick L."/>
        </authorList>
    </citation>
    <scope>NUCLEOTIDE SEQUENCE</scope>
    <source>
        <strain evidence="2">SIO1C4</strain>
    </source>
</reference>
<feature type="domain" description="DUF4351" evidence="1">
    <location>
        <begin position="4"/>
        <end position="26"/>
    </location>
</feature>
<protein>
    <submittedName>
        <fullName evidence="2">DUF4351 domain-containing protein</fullName>
    </submittedName>
</protein>
<comment type="caution">
    <text evidence="2">The sequence shown here is derived from an EMBL/GenBank/DDBJ whole genome shotgun (WGS) entry which is preliminary data.</text>
</comment>
<evidence type="ECO:0000313" key="2">
    <source>
        <dbReference type="EMBL" id="NER30999.1"/>
    </source>
</evidence>
<dbReference type="Pfam" id="PF14261">
    <property type="entry name" value="DUF4351"/>
    <property type="match status" value="1"/>
</dbReference>
<accession>A0A6B3ND20</accession>